<dbReference type="GO" id="GO:0006313">
    <property type="term" value="P:DNA transposition"/>
    <property type="evidence" value="ECO:0007669"/>
    <property type="project" value="InterPro"/>
</dbReference>
<dbReference type="InterPro" id="IPR002559">
    <property type="entry name" value="Transposase_11"/>
</dbReference>
<organism evidence="2 3">
    <name type="scientific">Dyella choica</name>
    <dbReference type="NCBI Taxonomy" id="1927959"/>
    <lineage>
        <taxon>Bacteria</taxon>
        <taxon>Pseudomonadati</taxon>
        <taxon>Pseudomonadota</taxon>
        <taxon>Gammaproteobacteria</taxon>
        <taxon>Lysobacterales</taxon>
        <taxon>Rhodanobacteraceae</taxon>
        <taxon>Dyella</taxon>
    </lineage>
</organism>
<reference evidence="2 3" key="1">
    <citation type="submission" date="2018-12" db="EMBL/GenBank/DDBJ databases">
        <title>Dyella dinghuensis sp. nov. DHOA06 and Dyella choica sp. nov. 4M-K27, isolated from forest soil.</title>
        <authorList>
            <person name="Qiu L.-H."/>
            <person name="Gao Z.-H."/>
        </authorList>
    </citation>
    <scope>NUCLEOTIDE SEQUENCE [LARGE SCALE GENOMIC DNA]</scope>
    <source>
        <strain evidence="2 3">4M-K27</strain>
    </source>
</reference>
<protein>
    <submittedName>
        <fullName evidence="2">IS4 family transposase</fullName>
    </submittedName>
</protein>
<dbReference type="InterPro" id="IPR012337">
    <property type="entry name" value="RNaseH-like_sf"/>
</dbReference>
<dbReference type="InterPro" id="IPR047658">
    <property type="entry name" value="IS4-like_transpos"/>
</dbReference>
<comment type="caution">
    <text evidence="2">The sequence shown here is derived from an EMBL/GenBank/DDBJ whole genome shotgun (WGS) entry which is preliminary data.</text>
</comment>
<sequence length="302" mass="34041">MRAGEVLQKCLSEALAGMHSLRSRVLIRAVEALIAGRRLTLFDLARSWPDAERMRAPLKALDRLLSNRHLHSEREHVYAGMARWLIRSNRPVIIIDWADLKGDRSWHVLRAGIPISGRTLTLLDMVFPKHQQGSPGAEQHFLQRLAQLIPANVTPVLVTDSGFRAPWFRAVTKLGWHWVGRLRHRTHVKPVSVADEPDQWVPCKALYAMAGSRHLDLGLMHAVRFVHTPLVCRLIVHAKPAKGRKHLTCQGKVAQNSTSLKHARREKEPWLLMASPELTLTAAQMGSGTPMKCSVADEHVRQ</sequence>
<accession>A0A3S0WSG0</accession>
<dbReference type="NCBIfam" id="NF033591">
    <property type="entry name" value="transpos_IS4_2"/>
    <property type="match status" value="1"/>
</dbReference>
<dbReference type="PANTHER" id="PTHR35404">
    <property type="entry name" value="TRANSPOSASE OF TN10"/>
    <property type="match status" value="1"/>
</dbReference>
<proteinExistence type="predicted"/>
<dbReference type="Pfam" id="PF01609">
    <property type="entry name" value="DDE_Tnp_1"/>
    <property type="match status" value="1"/>
</dbReference>
<dbReference type="AlphaFoldDB" id="A0A3S0WSG0"/>
<dbReference type="SUPFAM" id="SSF53098">
    <property type="entry name" value="Ribonuclease H-like"/>
    <property type="match status" value="1"/>
</dbReference>
<dbReference type="EMBL" id="RYYV01000037">
    <property type="protein sequence ID" value="RUL69167.1"/>
    <property type="molecule type" value="Genomic_DNA"/>
</dbReference>
<evidence type="ECO:0000259" key="1">
    <source>
        <dbReference type="Pfam" id="PF01609"/>
    </source>
</evidence>
<dbReference type="OrthoDB" id="6140187at2"/>
<name>A0A3S0WSG0_9GAMM</name>
<evidence type="ECO:0000313" key="2">
    <source>
        <dbReference type="EMBL" id="RUL69167.1"/>
    </source>
</evidence>
<dbReference type="RefSeq" id="WP_126687110.1">
    <property type="nucleotide sequence ID" value="NZ_RYYV01000037.1"/>
</dbReference>
<keyword evidence="3" id="KW-1185">Reference proteome</keyword>
<evidence type="ECO:0000313" key="3">
    <source>
        <dbReference type="Proteomes" id="UP000274358"/>
    </source>
</evidence>
<dbReference type="GO" id="GO:0004803">
    <property type="term" value="F:transposase activity"/>
    <property type="evidence" value="ECO:0007669"/>
    <property type="project" value="InterPro"/>
</dbReference>
<dbReference type="GO" id="GO:0003677">
    <property type="term" value="F:DNA binding"/>
    <property type="evidence" value="ECO:0007669"/>
    <property type="project" value="InterPro"/>
</dbReference>
<feature type="domain" description="Transposase IS4-like" evidence="1">
    <location>
        <begin position="89"/>
        <end position="189"/>
    </location>
</feature>
<gene>
    <name evidence="2" type="ORF">EKH80_22825</name>
</gene>
<dbReference type="PANTHER" id="PTHR35404:SF8">
    <property type="entry name" value="TRANSPOSASE OF TN10"/>
    <property type="match status" value="1"/>
</dbReference>
<dbReference type="Proteomes" id="UP000274358">
    <property type="component" value="Unassembled WGS sequence"/>
</dbReference>